<gene>
    <name evidence="2" type="ORF">E4L96_13450</name>
</gene>
<dbReference type="SUPFAM" id="SSF51735">
    <property type="entry name" value="NAD(P)-binding Rossmann-fold domains"/>
    <property type="match status" value="1"/>
</dbReference>
<organism evidence="2 3">
    <name type="scientific">Zemynaea arenosa</name>
    <dbReference type="NCBI Taxonomy" id="2561931"/>
    <lineage>
        <taxon>Bacteria</taxon>
        <taxon>Pseudomonadati</taxon>
        <taxon>Pseudomonadota</taxon>
        <taxon>Betaproteobacteria</taxon>
        <taxon>Burkholderiales</taxon>
        <taxon>Oxalobacteraceae</taxon>
        <taxon>Telluria group</taxon>
        <taxon>Zemynaea</taxon>
    </lineage>
</organism>
<dbReference type="OrthoDB" id="9801953at2"/>
<dbReference type="PANTHER" id="PTHR43377:SF1">
    <property type="entry name" value="BILIVERDIN REDUCTASE A"/>
    <property type="match status" value="1"/>
</dbReference>
<feature type="domain" description="Gfo/Idh/MocA-like oxidoreductase N-terminal" evidence="1">
    <location>
        <begin position="6"/>
        <end position="138"/>
    </location>
</feature>
<dbReference type="GO" id="GO:0000166">
    <property type="term" value="F:nucleotide binding"/>
    <property type="evidence" value="ECO:0007669"/>
    <property type="project" value="InterPro"/>
</dbReference>
<dbReference type="Proteomes" id="UP000298438">
    <property type="component" value="Unassembled WGS sequence"/>
</dbReference>
<name>A0A4Y9SE40_9BURK</name>
<keyword evidence="3" id="KW-1185">Reference proteome</keyword>
<dbReference type="InterPro" id="IPR036291">
    <property type="entry name" value="NAD(P)-bd_dom_sf"/>
</dbReference>
<dbReference type="EMBL" id="SPVF01000166">
    <property type="protein sequence ID" value="TFW18187.1"/>
    <property type="molecule type" value="Genomic_DNA"/>
</dbReference>
<dbReference type="AlphaFoldDB" id="A0A4Y9SE40"/>
<dbReference type="InterPro" id="IPR051450">
    <property type="entry name" value="Gfo/Idh/MocA_Oxidoreductases"/>
</dbReference>
<dbReference type="RefSeq" id="WP_135207742.1">
    <property type="nucleotide sequence ID" value="NZ_SPVF01000166.1"/>
</dbReference>
<sequence>MQTPYRVLVVGLGQIGLGYDLALGPEFAYSHARAFAQHPAFELAGGVDRDATQRVLLTRHYGCPAFASIEEAAAALKSVDIVVIATPTALHAEALRSALARLSPRAVLCEKPLSQDLGEARAMVALCEEQNVALLVNYMRRADAAVIEVKQRLDSGAIAGPVKGVCWYSKGFRHNGSHFFNLLQYWLGPVESSTVVDPGRMWDDHDPEPDVHVRFARGTILFLAAREEAFSHYTIELVAGNGRLRYEQGGQRVEWQRAAPANVKGYTKLEAGPQPIENGMQRYQYHVAEQLAAALEGRAHHLSDGRDALATLAAMEKIIEKIAEQRGNA</sequence>
<dbReference type="Pfam" id="PF01408">
    <property type="entry name" value="GFO_IDH_MocA"/>
    <property type="match status" value="1"/>
</dbReference>
<protein>
    <submittedName>
        <fullName evidence="2">Gfo/Idh/MocA family oxidoreductase</fullName>
    </submittedName>
</protein>
<proteinExistence type="predicted"/>
<evidence type="ECO:0000259" key="1">
    <source>
        <dbReference type="Pfam" id="PF01408"/>
    </source>
</evidence>
<dbReference type="PANTHER" id="PTHR43377">
    <property type="entry name" value="BILIVERDIN REDUCTASE A"/>
    <property type="match status" value="1"/>
</dbReference>
<evidence type="ECO:0000313" key="2">
    <source>
        <dbReference type="EMBL" id="TFW18187.1"/>
    </source>
</evidence>
<reference evidence="2 3" key="1">
    <citation type="submission" date="2019-03" db="EMBL/GenBank/DDBJ databases">
        <title>Draft Genome Sequence of Massilia arenosa sp. nov., a Novel Massilia Species Isolated from a Sandy-loam Maize Soil.</title>
        <authorList>
            <person name="Raths R."/>
            <person name="Peta V."/>
            <person name="Bucking H."/>
        </authorList>
    </citation>
    <scope>NUCLEOTIDE SEQUENCE [LARGE SCALE GENOMIC DNA]</scope>
    <source>
        <strain evidence="2 3">MC02</strain>
    </source>
</reference>
<dbReference type="InterPro" id="IPR000683">
    <property type="entry name" value="Gfo/Idh/MocA-like_OxRdtase_N"/>
</dbReference>
<dbReference type="Gene3D" id="3.40.50.720">
    <property type="entry name" value="NAD(P)-binding Rossmann-like Domain"/>
    <property type="match status" value="1"/>
</dbReference>
<accession>A0A4Y9SE40</accession>
<dbReference type="Gene3D" id="3.30.360.10">
    <property type="entry name" value="Dihydrodipicolinate Reductase, domain 2"/>
    <property type="match status" value="1"/>
</dbReference>
<comment type="caution">
    <text evidence="2">The sequence shown here is derived from an EMBL/GenBank/DDBJ whole genome shotgun (WGS) entry which is preliminary data.</text>
</comment>
<evidence type="ECO:0000313" key="3">
    <source>
        <dbReference type="Proteomes" id="UP000298438"/>
    </source>
</evidence>